<dbReference type="SUPFAM" id="SSF49870">
    <property type="entry name" value="Osmotin, thaumatin-like protein"/>
    <property type="match status" value="1"/>
</dbReference>
<dbReference type="EMBL" id="ML178853">
    <property type="protein sequence ID" value="TFK96911.1"/>
    <property type="molecule type" value="Genomic_DNA"/>
</dbReference>
<accession>A0A5C3Q506</accession>
<protein>
    <recommendedName>
        <fullName evidence="3">Thaumatin</fullName>
    </recommendedName>
</protein>
<dbReference type="OrthoDB" id="430315at2759"/>
<reference evidence="1 2" key="1">
    <citation type="journal article" date="2019" name="Nat. Ecol. Evol.">
        <title>Megaphylogeny resolves global patterns of mushroom evolution.</title>
        <authorList>
            <person name="Varga T."/>
            <person name="Krizsan K."/>
            <person name="Foldi C."/>
            <person name="Dima B."/>
            <person name="Sanchez-Garcia M."/>
            <person name="Sanchez-Ramirez S."/>
            <person name="Szollosi G.J."/>
            <person name="Szarkandi J.G."/>
            <person name="Papp V."/>
            <person name="Albert L."/>
            <person name="Andreopoulos W."/>
            <person name="Angelini C."/>
            <person name="Antonin V."/>
            <person name="Barry K.W."/>
            <person name="Bougher N.L."/>
            <person name="Buchanan P."/>
            <person name="Buyck B."/>
            <person name="Bense V."/>
            <person name="Catcheside P."/>
            <person name="Chovatia M."/>
            <person name="Cooper J."/>
            <person name="Damon W."/>
            <person name="Desjardin D."/>
            <person name="Finy P."/>
            <person name="Geml J."/>
            <person name="Haridas S."/>
            <person name="Hughes K."/>
            <person name="Justo A."/>
            <person name="Karasinski D."/>
            <person name="Kautmanova I."/>
            <person name="Kiss B."/>
            <person name="Kocsube S."/>
            <person name="Kotiranta H."/>
            <person name="LaButti K.M."/>
            <person name="Lechner B.E."/>
            <person name="Liimatainen K."/>
            <person name="Lipzen A."/>
            <person name="Lukacs Z."/>
            <person name="Mihaltcheva S."/>
            <person name="Morgado L.N."/>
            <person name="Niskanen T."/>
            <person name="Noordeloos M.E."/>
            <person name="Ohm R.A."/>
            <person name="Ortiz-Santana B."/>
            <person name="Ovrebo C."/>
            <person name="Racz N."/>
            <person name="Riley R."/>
            <person name="Savchenko A."/>
            <person name="Shiryaev A."/>
            <person name="Soop K."/>
            <person name="Spirin V."/>
            <person name="Szebenyi C."/>
            <person name="Tomsovsky M."/>
            <person name="Tulloss R.E."/>
            <person name="Uehling J."/>
            <person name="Grigoriev I.V."/>
            <person name="Vagvolgyi C."/>
            <person name="Papp T."/>
            <person name="Martin F.M."/>
            <person name="Miettinen O."/>
            <person name="Hibbett D.S."/>
            <person name="Nagy L.G."/>
        </authorList>
    </citation>
    <scope>NUCLEOTIDE SEQUENCE [LARGE SCALE GENOMIC DNA]</scope>
    <source>
        <strain evidence="1 2">CBS 309.79</strain>
    </source>
</reference>
<evidence type="ECO:0008006" key="3">
    <source>
        <dbReference type="Google" id="ProtNLM"/>
    </source>
</evidence>
<dbReference type="Gene3D" id="2.60.110.10">
    <property type="entry name" value="Thaumatin"/>
    <property type="match status" value="1"/>
</dbReference>
<dbReference type="InterPro" id="IPR037176">
    <property type="entry name" value="Osmotin/thaumatin-like_sf"/>
</dbReference>
<keyword evidence="2" id="KW-1185">Reference proteome</keyword>
<organism evidence="1 2">
    <name type="scientific">Pterulicium gracile</name>
    <dbReference type="NCBI Taxonomy" id="1884261"/>
    <lineage>
        <taxon>Eukaryota</taxon>
        <taxon>Fungi</taxon>
        <taxon>Dikarya</taxon>
        <taxon>Basidiomycota</taxon>
        <taxon>Agaricomycotina</taxon>
        <taxon>Agaricomycetes</taxon>
        <taxon>Agaricomycetidae</taxon>
        <taxon>Agaricales</taxon>
        <taxon>Pleurotineae</taxon>
        <taxon>Pterulaceae</taxon>
        <taxon>Pterulicium</taxon>
    </lineage>
</organism>
<gene>
    <name evidence="1" type="ORF">BDV98DRAFT_607960</name>
</gene>
<evidence type="ECO:0000313" key="1">
    <source>
        <dbReference type="EMBL" id="TFK96911.1"/>
    </source>
</evidence>
<evidence type="ECO:0000313" key="2">
    <source>
        <dbReference type="Proteomes" id="UP000305067"/>
    </source>
</evidence>
<sequence length="200" mass="21419">MTIKSRRWNSLAELYRLAVQASIRRPASPHHVVLYRLHALLVALASSLEVFAAHEIRFKNLCSRTITPKWKGNGAVSPGVCPALKTGGTHTASVAEKWVAGRAWGHDGSCSAYDGAACTLFECTFSDVGFNQCSISRASGYNVPMAFSWVNSPSGCQAGKKCSSSTCPNTQAWLPPNSCNGCPSQCNNASVGMWVTFCPT</sequence>
<proteinExistence type="predicted"/>
<name>A0A5C3Q506_9AGAR</name>
<dbReference type="AlphaFoldDB" id="A0A5C3Q506"/>
<dbReference type="Proteomes" id="UP000305067">
    <property type="component" value="Unassembled WGS sequence"/>
</dbReference>